<keyword evidence="3 11" id="KW-0436">Ligase</keyword>
<evidence type="ECO:0000256" key="8">
    <source>
        <dbReference type="ARBA" id="ARBA00022984"/>
    </source>
</evidence>
<keyword evidence="8 11" id="KW-0573">Peptidoglycan synthesis</keyword>
<evidence type="ECO:0000256" key="2">
    <source>
        <dbReference type="ARBA" id="ARBA00022490"/>
    </source>
</evidence>
<dbReference type="InterPro" id="IPR035911">
    <property type="entry name" value="MurE/MurF_N"/>
</dbReference>
<evidence type="ECO:0000313" key="16">
    <source>
        <dbReference type="EMBL" id="BDU72554.1"/>
    </source>
</evidence>
<feature type="domain" description="Mur ligase central" evidence="15">
    <location>
        <begin position="105"/>
        <end position="299"/>
    </location>
</feature>
<proteinExistence type="inferred from homology"/>
<feature type="binding site" evidence="11">
    <location>
        <begin position="149"/>
        <end position="150"/>
    </location>
    <ligand>
        <name>UDP-N-acetyl-alpha-D-muramoyl-L-alanyl-D-glutamate</name>
        <dbReference type="ChEBI" id="CHEBI:83900"/>
    </ligand>
</feature>
<dbReference type="GO" id="GO:0051301">
    <property type="term" value="P:cell division"/>
    <property type="evidence" value="ECO:0007669"/>
    <property type="project" value="UniProtKB-KW"/>
</dbReference>
<feature type="modified residue" description="N6-carboxylysine" evidence="11">
    <location>
        <position position="216"/>
    </location>
</feature>
<comment type="similarity">
    <text evidence="1 11">Belongs to the MurCDEF family. MurE subfamily.</text>
</comment>
<protein>
    <recommendedName>
        <fullName evidence="11">UDP-N-acetylmuramyl-tripeptide synthetase</fullName>
        <ecNumber evidence="11">6.3.2.-</ecNumber>
    </recommendedName>
    <alternativeName>
        <fullName evidence="11">UDP-MurNAc-tripeptide synthetase</fullName>
    </alternativeName>
</protein>
<evidence type="ECO:0000256" key="4">
    <source>
        <dbReference type="ARBA" id="ARBA00022618"/>
    </source>
</evidence>
<dbReference type="InterPro" id="IPR004101">
    <property type="entry name" value="Mur_ligase_C"/>
</dbReference>
<feature type="domain" description="Mur ligase C-terminal" evidence="14">
    <location>
        <begin position="322"/>
        <end position="455"/>
    </location>
</feature>
<dbReference type="PANTHER" id="PTHR23135:SF4">
    <property type="entry name" value="UDP-N-ACETYLMURAMOYL-L-ALANYL-D-GLUTAMATE--2,6-DIAMINOPIMELATE LIGASE MURE HOMOLOG, CHLOROPLASTIC"/>
    <property type="match status" value="1"/>
</dbReference>
<dbReference type="GO" id="GO:0009252">
    <property type="term" value="P:peptidoglycan biosynthetic process"/>
    <property type="evidence" value="ECO:0007669"/>
    <property type="project" value="UniProtKB-UniRule"/>
</dbReference>
<evidence type="ECO:0000256" key="12">
    <source>
        <dbReference type="RuleBase" id="RU004135"/>
    </source>
</evidence>
<feature type="binding site" evidence="11">
    <location>
        <position position="29"/>
    </location>
    <ligand>
        <name>UDP-N-acetyl-alpha-D-muramoyl-L-alanyl-D-glutamate</name>
        <dbReference type="ChEBI" id="CHEBI:83900"/>
    </ligand>
</feature>
<dbReference type="GO" id="GO:0005524">
    <property type="term" value="F:ATP binding"/>
    <property type="evidence" value="ECO:0007669"/>
    <property type="project" value="UniProtKB-UniRule"/>
</dbReference>
<evidence type="ECO:0000256" key="1">
    <source>
        <dbReference type="ARBA" id="ARBA00005898"/>
    </source>
</evidence>
<keyword evidence="17" id="KW-1185">Reference proteome</keyword>
<dbReference type="RefSeq" id="WP_316415467.1">
    <property type="nucleotide sequence ID" value="NZ_AP027080.1"/>
</dbReference>
<dbReference type="Pfam" id="PF08245">
    <property type="entry name" value="Mur_ligase_M"/>
    <property type="match status" value="1"/>
</dbReference>
<keyword evidence="2 11" id="KW-0963">Cytoplasm</keyword>
<dbReference type="EMBL" id="AP027080">
    <property type="protein sequence ID" value="BDU72554.1"/>
    <property type="molecule type" value="Genomic_DNA"/>
</dbReference>
<evidence type="ECO:0000259" key="14">
    <source>
        <dbReference type="Pfam" id="PF02875"/>
    </source>
</evidence>
<feature type="binding site" evidence="11">
    <location>
        <position position="184"/>
    </location>
    <ligand>
        <name>UDP-N-acetyl-alpha-D-muramoyl-L-alanyl-D-glutamate</name>
        <dbReference type="ChEBI" id="CHEBI:83900"/>
    </ligand>
</feature>
<dbReference type="GO" id="GO:0000287">
    <property type="term" value="F:magnesium ion binding"/>
    <property type="evidence" value="ECO:0007669"/>
    <property type="project" value="UniProtKB-UniRule"/>
</dbReference>
<keyword evidence="7 11" id="KW-0133">Cell shape</keyword>
<evidence type="ECO:0000256" key="9">
    <source>
        <dbReference type="ARBA" id="ARBA00023306"/>
    </source>
</evidence>
<evidence type="ECO:0000256" key="5">
    <source>
        <dbReference type="ARBA" id="ARBA00022741"/>
    </source>
</evidence>
<dbReference type="Gene3D" id="3.40.1190.10">
    <property type="entry name" value="Mur-like, catalytic domain"/>
    <property type="match status" value="1"/>
</dbReference>
<comment type="subcellular location">
    <subcellularLocation>
        <location evidence="11 12">Cytoplasm</location>
    </subcellularLocation>
</comment>
<keyword evidence="11" id="KW-0460">Magnesium</keyword>
<dbReference type="Gene3D" id="3.40.1390.10">
    <property type="entry name" value="MurE/MurF, N-terminal domain"/>
    <property type="match status" value="1"/>
</dbReference>
<dbReference type="InterPro" id="IPR013221">
    <property type="entry name" value="Mur_ligase_cen"/>
</dbReference>
<dbReference type="Gene3D" id="3.90.190.20">
    <property type="entry name" value="Mur ligase, C-terminal domain"/>
    <property type="match status" value="1"/>
</dbReference>
<dbReference type="EC" id="6.3.2.-" evidence="11"/>
<dbReference type="InterPro" id="IPR000713">
    <property type="entry name" value="Mur_ligase_N"/>
</dbReference>
<dbReference type="InterPro" id="IPR018109">
    <property type="entry name" value="Folylpolyglutamate_synth_CS"/>
</dbReference>
<comment type="PTM">
    <text evidence="11">Carboxylation is probably crucial for Mg(2+) binding and, consequently, for the gamma-phosphate positioning of ATP.</text>
</comment>
<comment type="caution">
    <text evidence="11">Lacks conserved residue(s) required for the propagation of feature annotation.</text>
</comment>
<reference evidence="17" key="1">
    <citation type="journal article" date="2023" name="Int. J. Syst. Evol. Microbiol.">
        <title>Mesoterricola silvestris gen. nov., sp. nov., Mesoterricola sediminis sp. nov., Geothrix oryzae sp. nov., Geothrix edaphica sp. nov., Geothrix rubra sp. nov., and Geothrix limicola sp. nov., six novel members of Acidobacteriota isolated from soils.</title>
        <authorList>
            <person name="Itoh H."/>
            <person name="Sugisawa Y."/>
            <person name="Mise K."/>
            <person name="Xu Z."/>
            <person name="Kuniyasu M."/>
            <person name="Ushijima N."/>
            <person name="Kawano K."/>
            <person name="Kobayashi E."/>
            <person name="Shiratori Y."/>
            <person name="Masuda Y."/>
            <person name="Senoo K."/>
        </authorList>
    </citation>
    <scope>NUCLEOTIDE SEQUENCE [LARGE SCALE GENOMIC DNA]</scope>
    <source>
        <strain evidence="17">W79</strain>
    </source>
</reference>
<comment type="pathway">
    <text evidence="11 12">Cell wall biogenesis; peptidoglycan biosynthesis.</text>
</comment>
<dbReference type="KEGG" id="msil:METEAL_17280"/>
<dbReference type="AlphaFoldDB" id="A0AA48GMG6"/>
<organism evidence="16 17">
    <name type="scientific">Mesoterricola silvestris</name>
    <dbReference type="NCBI Taxonomy" id="2927979"/>
    <lineage>
        <taxon>Bacteria</taxon>
        <taxon>Pseudomonadati</taxon>
        <taxon>Acidobacteriota</taxon>
        <taxon>Holophagae</taxon>
        <taxon>Holophagales</taxon>
        <taxon>Holophagaceae</taxon>
        <taxon>Mesoterricola</taxon>
    </lineage>
</organism>
<dbReference type="Proteomes" id="UP001238179">
    <property type="component" value="Chromosome"/>
</dbReference>
<dbReference type="NCBIfam" id="TIGR01085">
    <property type="entry name" value="murE"/>
    <property type="match status" value="1"/>
</dbReference>
<dbReference type="NCBIfam" id="NF001126">
    <property type="entry name" value="PRK00139.1-4"/>
    <property type="match status" value="1"/>
</dbReference>
<gene>
    <name evidence="11 16" type="primary">murE</name>
    <name evidence="16" type="ORF">METEAL_17280</name>
</gene>
<dbReference type="SUPFAM" id="SSF53244">
    <property type="entry name" value="MurD-like peptide ligases, peptide-binding domain"/>
    <property type="match status" value="1"/>
</dbReference>
<evidence type="ECO:0000256" key="6">
    <source>
        <dbReference type="ARBA" id="ARBA00022840"/>
    </source>
</evidence>
<dbReference type="SUPFAM" id="SSF63418">
    <property type="entry name" value="MurE/MurF N-terminal domain"/>
    <property type="match status" value="1"/>
</dbReference>
<feature type="domain" description="Mur ligase N-terminal catalytic" evidence="13">
    <location>
        <begin position="22"/>
        <end position="69"/>
    </location>
</feature>
<evidence type="ECO:0000256" key="11">
    <source>
        <dbReference type="HAMAP-Rule" id="MF_00208"/>
    </source>
</evidence>
<dbReference type="InterPro" id="IPR036565">
    <property type="entry name" value="Mur-like_cat_sf"/>
</dbReference>
<dbReference type="InterPro" id="IPR036615">
    <property type="entry name" value="Mur_ligase_C_dom_sf"/>
</dbReference>
<dbReference type="HAMAP" id="MF_00208">
    <property type="entry name" value="MurE"/>
    <property type="match status" value="1"/>
</dbReference>
<dbReference type="GO" id="GO:0005737">
    <property type="term" value="C:cytoplasm"/>
    <property type="evidence" value="ECO:0007669"/>
    <property type="project" value="UniProtKB-SubCell"/>
</dbReference>
<dbReference type="Pfam" id="PF01225">
    <property type="entry name" value="Mur_ligase"/>
    <property type="match status" value="1"/>
</dbReference>
<dbReference type="GO" id="GO:0071555">
    <property type="term" value="P:cell wall organization"/>
    <property type="evidence" value="ECO:0007669"/>
    <property type="project" value="UniProtKB-KW"/>
</dbReference>
<comment type="cofactor">
    <cofactor evidence="11">
        <name>Mg(2+)</name>
        <dbReference type="ChEBI" id="CHEBI:18420"/>
    </cofactor>
</comment>
<dbReference type="SUPFAM" id="SSF53623">
    <property type="entry name" value="MurD-like peptide ligases, catalytic domain"/>
    <property type="match status" value="1"/>
</dbReference>
<feature type="binding site" evidence="11">
    <location>
        <begin position="107"/>
        <end position="113"/>
    </location>
    <ligand>
        <name>ATP</name>
        <dbReference type="ChEBI" id="CHEBI:30616"/>
    </ligand>
</feature>
<evidence type="ECO:0000259" key="13">
    <source>
        <dbReference type="Pfam" id="PF01225"/>
    </source>
</evidence>
<keyword evidence="4 11" id="KW-0132">Cell division</keyword>
<evidence type="ECO:0000256" key="10">
    <source>
        <dbReference type="ARBA" id="ARBA00023316"/>
    </source>
</evidence>
<evidence type="ECO:0000259" key="15">
    <source>
        <dbReference type="Pfam" id="PF08245"/>
    </source>
</evidence>
<sequence length="492" mass="52425">MKFSEWMRDQDVFAAAGADPEVAHVTCDSREAGPGWAFVALKGEVRDGADFVPAALAQGASAILADRDLAVQAPFARLGHGRRTMAHLARRLYGQPDLALALIGVTGTNGKTTTTTLIRQLLRGSGLGCGLVGTVLNAAGDLEEEATRTTPESPAFYRWLRRSVEAGDAASAVEVSSHSLMLDRVEGARFKVGLFTNLTQDHLDFHGDMETYFEAKARLFTQCGTALANADDPYGRRLLDRPGVLGYAIEGPGAYRAEDLVLTPTGTSFRLAAPGGAFEVASPLLGRFNAYNLLAALAALAEAGFQLPALIPAVKGLTGAPGRLDRVDCGQAFGVMVDYAHTPDALEKLLLEGRRLLPPGGRLHVLFGCGGDRDRTKRPIMAAAVAARADVLWHTSDNTRGEDPERILDDAAQGVPEGLRADPERYHRVADRALAVTEALAACRPGDLLLLAGKGHEPYQDIRGTKHPYSDRGAVEAVLQGRAVPRPWAVTA</sequence>
<name>A0AA48GMG6_9BACT</name>
<dbReference type="GO" id="GO:0004326">
    <property type="term" value="F:tetrahydrofolylpolyglutamate synthase activity"/>
    <property type="evidence" value="ECO:0007669"/>
    <property type="project" value="InterPro"/>
</dbReference>
<keyword evidence="6 11" id="KW-0067">ATP-binding</keyword>
<dbReference type="PANTHER" id="PTHR23135">
    <property type="entry name" value="MUR LIGASE FAMILY MEMBER"/>
    <property type="match status" value="1"/>
</dbReference>
<keyword evidence="10 11" id="KW-0961">Cell wall biogenesis/degradation</keyword>
<feature type="binding site" evidence="11">
    <location>
        <position position="176"/>
    </location>
    <ligand>
        <name>UDP-N-acetyl-alpha-D-muramoyl-L-alanyl-D-glutamate</name>
        <dbReference type="ChEBI" id="CHEBI:83900"/>
    </ligand>
</feature>
<dbReference type="InterPro" id="IPR005761">
    <property type="entry name" value="UDP-N-AcMur-Glu-dNH2Pim_ligase"/>
</dbReference>
<comment type="function">
    <text evidence="11">Catalyzes the addition of an amino acid to the nucleotide precursor UDP-N-acetylmuramoyl-L-alanyl-D-glutamate (UMAG) in the biosynthesis of bacterial cell-wall peptidoglycan.</text>
</comment>
<evidence type="ECO:0000256" key="3">
    <source>
        <dbReference type="ARBA" id="ARBA00022598"/>
    </source>
</evidence>
<accession>A0AA48GMG6</accession>
<keyword evidence="9 11" id="KW-0131">Cell cycle</keyword>
<dbReference type="Pfam" id="PF02875">
    <property type="entry name" value="Mur_ligase_C"/>
    <property type="match status" value="1"/>
</dbReference>
<keyword evidence="5 11" id="KW-0547">Nucleotide-binding</keyword>
<dbReference type="GO" id="GO:0008360">
    <property type="term" value="P:regulation of cell shape"/>
    <property type="evidence" value="ECO:0007669"/>
    <property type="project" value="UniProtKB-KW"/>
</dbReference>
<evidence type="ECO:0000256" key="7">
    <source>
        <dbReference type="ARBA" id="ARBA00022960"/>
    </source>
</evidence>
<dbReference type="PROSITE" id="PS01011">
    <property type="entry name" value="FOLYLPOLYGLU_SYNT_1"/>
    <property type="match status" value="1"/>
</dbReference>
<evidence type="ECO:0000313" key="17">
    <source>
        <dbReference type="Proteomes" id="UP001238179"/>
    </source>
</evidence>